<reference evidence="2" key="1">
    <citation type="journal article" date="2021" name="PeerJ">
        <title>Extensive microbial diversity within the chicken gut microbiome revealed by metagenomics and culture.</title>
        <authorList>
            <person name="Gilroy R."/>
            <person name="Ravi A."/>
            <person name="Getino M."/>
            <person name="Pursley I."/>
            <person name="Horton D.L."/>
            <person name="Alikhan N.F."/>
            <person name="Baker D."/>
            <person name="Gharbi K."/>
            <person name="Hall N."/>
            <person name="Watson M."/>
            <person name="Adriaenssens E.M."/>
            <person name="Foster-Nyarko E."/>
            <person name="Jarju S."/>
            <person name="Secka A."/>
            <person name="Antonio M."/>
            <person name="Oren A."/>
            <person name="Chaudhuri R.R."/>
            <person name="La Ragione R."/>
            <person name="Hildebrand F."/>
            <person name="Pallen M.J."/>
        </authorList>
    </citation>
    <scope>NUCLEOTIDE SEQUENCE</scope>
    <source>
        <strain evidence="2">ChiGjej1B1-98</strain>
    </source>
</reference>
<sequence length="81" mass="8959">MSGLALEESPDEELLDALESISDESRPSGRRPFWLLGLIVVMSLLVAAYVPVFWGSFMDSPLAQTDFWQAIVTLFVLLSAL</sequence>
<comment type="caution">
    <text evidence="2">The sequence shown here is derived from an EMBL/GenBank/DDBJ whole genome shotgun (WGS) entry which is preliminary data.</text>
</comment>
<dbReference type="EMBL" id="DXDC01000088">
    <property type="protein sequence ID" value="HIY65217.1"/>
    <property type="molecule type" value="Genomic_DNA"/>
</dbReference>
<accession>A0A9D1YU75</accession>
<organism evidence="2 3">
    <name type="scientific">Candidatus Agrococcus pullicola</name>
    <dbReference type="NCBI Taxonomy" id="2838429"/>
    <lineage>
        <taxon>Bacteria</taxon>
        <taxon>Bacillati</taxon>
        <taxon>Actinomycetota</taxon>
        <taxon>Actinomycetes</taxon>
        <taxon>Micrococcales</taxon>
        <taxon>Microbacteriaceae</taxon>
        <taxon>Agrococcus</taxon>
    </lineage>
</organism>
<dbReference type="Proteomes" id="UP000824005">
    <property type="component" value="Unassembled WGS sequence"/>
</dbReference>
<dbReference type="AlphaFoldDB" id="A0A9D1YU75"/>
<evidence type="ECO:0000313" key="3">
    <source>
        <dbReference type="Proteomes" id="UP000824005"/>
    </source>
</evidence>
<keyword evidence="1" id="KW-0472">Membrane</keyword>
<evidence type="ECO:0000313" key="2">
    <source>
        <dbReference type="EMBL" id="HIY65217.1"/>
    </source>
</evidence>
<feature type="transmembrane region" description="Helical" evidence="1">
    <location>
        <begin position="33"/>
        <end position="56"/>
    </location>
</feature>
<protein>
    <submittedName>
        <fullName evidence="2">Uncharacterized protein</fullName>
    </submittedName>
</protein>
<proteinExistence type="predicted"/>
<reference evidence="2" key="2">
    <citation type="submission" date="2021-04" db="EMBL/GenBank/DDBJ databases">
        <authorList>
            <person name="Gilroy R."/>
        </authorList>
    </citation>
    <scope>NUCLEOTIDE SEQUENCE</scope>
    <source>
        <strain evidence="2">ChiGjej1B1-98</strain>
    </source>
</reference>
<evidence type="ECO:0000256" key="1">
    <source>
        <dbReference type="SAM" id="Phobius"/>
    </source>
</evidence>
<keyword evidence="1" id="KW-1133">Transmembrane helix</keyword>
<name>A0A9D1YU75_9MICO</name>
<gene>
    <name evidence="2" type="ORF">H9830_02940</name>
</gene>
<keyword evidence="1" id="KW-0812">Transmembrane</keyword>